<evidence type="ECO:0000313" key="1">
    <source>
        <dbReference type="EMBL" id="KXA31773.1"/>
    </source>
</evidence>
<protein>
    <submittedName>
        <fullName evidence="1">Uncharacterized protein</fullName>
    </submittedName>
</protein>
<gene>
    <name evidence="1" type="ORF">HMPREF3229_00146</name>
</gene>
<proteinExistence type="predicted"/>
<comment type="caution">
    <text evidence="1">The sequence shown here is derived from an EMBL/GenBank/DDBJ whole genome shotgun (WGS) entry which is preliminary data.</text>
</comment>
<dbReference type="RefSeq" id="WP_060799484.1">
    <property type="nucleotide sequence ID" value="NZ_KQ957086.1"/>
</dbReference>
<evidence type="ECO:0000313" key="2">
    <source>
        <dbReference type="Proteomes" id="UP000070174"/>
    </source>
</evidence>
<organism evidence="1">
    <name type="scientific">Peptoniphilus harei</name>
    <dbReference type="NCBI Taxonomy" id="54005"/>
    <lineage>
        <taxon>Bacteria</taxon>
        <taxon>Bacillati</taxon>
        <taxon>Bacillota</taxon>
        <taxon>Tissierellia</taxon>
        <taxon>Tissierellales</taxon>
        <taxon>Peptoniphilaceae</taxon>
        <taxon>Peptoniphilus</taxon>
    </lineage>
</organism>
<accession>A0A133PSI1</accession>
<reference evidence="1 2" key="1">
    <citation type="submission" date="2016-01" db="EMBL/GenBank/DDBJ databases">
        <authorList>
            <person name="Oliw E.H."/>
        </authorList>
    </citation>
    <scope>NUCLEOTIDE SEQUENCE [LARGE SCALE GENOMIC DNA]</scope>
    <source>
        <strain evidence="1 2">CMW7756A</strain>
    </source>
</reference>
<sequence length="85" mass="10303">MKLSIKYKPRCDERPWLLVRVGGEYSQHAHLKTKKDAIRVRNLIDAGKYPYCRDYKIAMQRLLTEEEFKKLDKKLRYFNPMKKRG</sequence>
<name>A0A133PSI1_9FIRM</name>
<dbReference type="AlphaFoldDB" id="A0A133PSI1"/>
<dbReference type="EMBL" id="LRQE01000003">
    <property type="protein sequence ID" value="KXA31773.1"/>
    <property type="molecule type" value="Genomic_DNA"/>
</dbReference>
<dbReference type="PATRIC" id="fig|54005.3.peg.144"/>
<dbReference type="Proteomes" id="UP000070174">
    <property type="component" value="Unassembled WGS sequence"/>
</dbReference>